<dbReference type="InterPro" id="IPR014347">
    <property type="entry name" value="Tautomerase/MIF_sf"/>
</dbReference>
<protein>
    <submittedName>
        <fullName evidence="1">5-carboxymethyl-2-hydroxymuconate isomerase</fullName>
    </submittedName>
</protein>
<dbReference type="GO" id="GO:0008704">
    <property type="term" value="F:5-carboxymethyl-2-hydroxymuconate delta-isomerase activity"/>
    <property type="evidence" value="ECO:0007669"/>
    <property type="project" value="InterPro"/>
</dbReference>
<evidence type="ECO:0000313" key="2">
    <source>
        <dbReference type="Proteomes" id="UP000600865"/>
    </source>
</evidence>
<dbReference type="EMBL" id="BMYV01000001">
    <property type="protein sequence ID" value="GGX61969.1"/>
    <property type="molecule type" value="Genomic_DNA"/>
</dbReference>
<dbReference type="Pfam" id="PF02962">
    <property type="entry name" value="CHMI"/>
    <property type="match status" value="1"/>
</dbReference>
<dbReference type="Proteomes" id="UP000600865">
    <property type="component" value="Unassembled WGS sequence"/>
</dbReference>
<organism evidence="1 2">
    <name type="scientific">Litorimonas cladophorae</name>
    <dbReference type="NCBI Taxonomy" id="1220491"/>
    <lineage>
        <taxon>Bacteria</taxon>
        <taxon>Pseudomonadati</taxon>
        <taxon>Pseudomonadota</taxon>
        <taxon>Alphaproteobacteria</taxon>
        <taxon>Maricaulales</taxon>
        <taxon>Robiginitomaculaceae</taxon>
    </lineage>
</organism>
<name>A0A918KI40_9PROT</name>
<sequence length="132" mass="14894">MPHIIVEHSKGIAKTLYIQRLLGHLHEAAMAMPALPTGGIRTRAQSFERYRVGDGVLGREFIYITVRIGQGREDATKREIGDVLFKVLTDFTKEHFDAGNPLSLGLELQEIKKDWTWKKNNIHDIIKGTSNG</sequence>
<gene>
    <name evidence="1" type="primary">hpcD</name>
    <name evidence="1" type="ORF">GCM10011309_09890</name>
</gene>
<comment type="caution">
    <text evidence="1">The sequence shown here is derived from an EMBL/GenBank/DDBJ whole genome shotgun (WGS) entry which is preliminary data.</text>
</comment>
<proteinExistence type="predicted"/>
<keyword evidence="2" id="KW-1185">Reference proteome</keyword>
<dbReference type="CDD" id="cd00580">
    <property type="entry name" value="CHMI"/>
    <property type="match status" value="1"/>
</dbReference>
<dbReference type="RefSeq" id="WP_189582119.1">
    <property type="nucleotide sequence ID" value="NZ_BMYV01000001.1"/>
</dbReference>
<evidence type="ECO:0000313" key="1">
    <source>
        <dbReference type="EMBL" id="GGX61969.1"/>
    </source>
</evidence>
<keyword evidence="1" id="KW-0413">Isomerase</keyword>
<accession>A0A918KI40</accession>
<dbReference type="InterPro" id="IPR004220">
    <property type="entry name" value="5-COMe_2-OHmuconate_Isoase"/>
</dbReference>
<reference evidence="1 2" key="1">
    <citation type="journal article" date="2014" name="Int. J. Syst. Evol. Microbiol.">
        <title>Complete genome sequence of Corynebacterium casei LMG S-19264T (=DSM 44701T), isolated from a smear-ripened cheese.</title>
        <authorList>
            <consortium name="US DOE Joint Genome Institute (JGI-PGF)"/>
            <person name="Walter F."/>
            <person name="Albersmeier A."/>
            <person name="Kalinowski J."/>
            <person name="Ruckert C."/>
        </authorList>
    </citation>
    <scope>NUCLEOTIDE SEQUENCE [LARGE SCALE GENOMIC DNA]</scope>
    <source>
        <strain evidence="1 2">KCTC 23968</strain>
    </source>
</reference>
<dbReference type="PANTHER" id="PTHR37950">
    <property type="entry name" value="4-HYDROXYPHENYLACETATE CATABOLISM PROTEIN"/>
    <property type="match status" value="1"/>
</dbReference>
<dbReference type="SUPFAM" id="SSF55331">
    <property type="entry name" value="Tautomerase/MIF"/>
    <property type="match status" value="1"/>
</dbReference>
<dbReference type="PANTHER" id="PTHR37950:SF1">
    <property type="entry name" value="4-HYDROXYPHENYLACETATE CATABOLISM PROTEIN"/>
    <property type="match status" value="1"/>
</dbReference>
<dbReference type="Gene3D" id="3.30.429.10">
    <property type="entry name" value="Macrophage Migration Inhibitory Factor"/>
    <property type="match status" value="1"/>
</dbReference>
<dbReference type="AlphaFoldDB" id="A0A918KI40"/>